<feature type="compositionally biased region" description="Acidic residues" evidence="1">
    <location>
        <begin position="535"/>
        <end position="545"/>
    </location>
</feature>
<feature type="compositionally biased region" description="Low complexity" evidence="1">
    <location>
        <begin position="507"/>
        <end position="516"/>
    </location>
</feature>
<dbReference type="GeneID" id="33569906"/>
<dbReference type="Proteomes" id="UP000193648">
    <property type="component" value="Unassembled WGS sequence"/>
</dbReference>
<evidence type="ECO:0000313" key="3">
    <source>
        <dbReference type="EMBL" id="ORZ07229.1"/>
    </source>
</evidence>
<proteinExistence type="predicted"/>
<accession>A0A1Y2GE08</accession>
<dbReference type="InParanoid" id="A0A1Y2GE08"/>
<comment type="caution">
    <text evidence="3">The sequence shown here is derived from an EMBL/GenBank/DDBJ whole genome shotgun (WGS) entry which is preliminary data.</text>
</comment>
<dbReference type="OrthoDB" id="2403806at2759"/>
<feature type="compositionally biased region" description="Low complexity" evidence="1">
    <location>
        <begin position="605"/>
        <end position="619"/>
    </location>
</feature>
<dbReference type="RefSeq" id="XP_021877892.1">
    <property type="nucleotide sequence ID" value="XM_022028063.1"/>
</dbReference>
<feature type="compositionally biased region" description="Polar residues" evidence="1">
    <location>
        <begin position="622"/>
        <end position="633"/>
    </location>
</feature>
<feature type="transmembrane region" description="Helical" evidence="2">
    <location>
        <begin position="51"/>
        <end position="73"/>
    </location>
</feature>
<feature type="region of interest" description="Disordered" evidence="1">
    <location>
        <begin position="576"/>
        <end position="696"/>
    </location>
</feature>
<feature type="compositionally biased region" description="Low complexity" evidence="1">
    <location>
        <begin position="439"/>
        <end position="453"/>
    </location>
</feature>
<feature type="transmembrane region" description="Helical" evidence="2">
    <location>
        <begin position="20"/>
        <end position="39"/>
    </location>
</feature>
<name>A0A1Y2GE08_9FUNG</name>
<feature type="compositionally biased region" description="Basic and acidic residues" evidence="1">
    <location>
        <begin position="462"/>
        <end position="472"/>
    </location>
</feature>
<feature type="transmembrane region" description="Helical" evidence="2">
    <location>
        <begin position="305"/>
        <end position="331"/>
    </location>
</feature>
<feature type="region of interest" description="Disordered" evidence="1">
    <location>
        <begin position="435"/>
        <end position="488"/>
    </location>
</feature>
<keyword evidence="4" id="KW-1185">Reference proteome</keyword>
<evidence type="ECO:0000256" key="1">
    <source>
        <dbReference type="SAM" id="MobiDB-lite"/>
    </source>
</evidence>
<dbReference type="AlphaFoldDB" id="A0A1Y2GE08"/>
<reference evidence="3 4" key="1">
    <citation type="submission" date="2016-07" db="EMBL/GenBank/DDBJ databases">
        <title>Pervasive Adenine N6-methylation of Active Genes in Fungi.</title>
        <authorList>
            <consortium name="DOE Joint Genome Institute"/>
            <person name="Mondo S.J."/>
            <person name="Dannebaum R.O."/>
            <person name="Kuo R.C."/>
            <person name="Labutti K."/>
            <person name="Haridas S."/>
            <person name="Kuo A."/>
            <person name="Salamov A."/>
            <person name="Ahrendt S.R."/>
            <person name="Lipzen A."/>
            <person name="Sullivan W."/>
            <person name="Andreopoulos W.B."/>
            <person name="Clum A."/>
            <person name="Lindquist E."/>
            <person name="Daum C."/>
            <person name="Ramamoorthy G.K."/>
            <person name="Gryganskyi A."/>
            <person name="Culley D."/>
            <person name="Magnuson J.K."/>
            <person name="James T.Y."/>
            <person name="O'Malley M.A."/>
            <person name="Stajich J.E."/>
            <person name="Spatafora J.W."/>
            <person name="Visel A."/>
            <person name="Grigoriev I.V."/>
        </authorList>
    </citation>
    <scope>NUCLEOTIDE SEQUENCE [LARGE SCALE GENOMIC DNA]</scope>
    <source>
        <strain evidence="3 4">NRRL 3116</strain>
    </source>
</reference>
<keyword evidence="2" id="KW-0472">Membrane</keyword>
<keyword evidence="2" id="KW-1133">Transmembrane helix</keyword>
<keyword evidence="2" id="KW-0812">Transmembrane</keyword>
<gene>
    <name evidence="3" type="ORF">BCR41DRAFT_388928</name>
</gene>
<sequence>MQYETTTNPPTRTHRFVNAVLRFPYIRICWAICTFGYSFPRIRRGENLGFCIAKSAVILVTRLSCILGAIWYINNWFQYRLQGIERPFNKLERQITRDYGTTVPLVNLYSSEVGKILVSGVFYSNKTAYAPMEYSVDSDTWSNDKGDEMLLITPYRETMRTDTSLQSIHIEITHVPPLPRFGWSVVGLLHPQRNSTTFSNQDMQNQYHFLPGHFVEIRYTPVHLYEAYRIEGDENPSLLQRFKSFLGYDENQEDFSYESTVSQIPFPEGLYNNMTTVIIIRAHTNLEIISYAEEKVTFRDTMSKIGGLIGVVGSIIVFLFGASLLSPWGYVAGLRFFRQRISASMAMAYDTQDGLSKGPFTTQFEETGKFDPEIVTMEQKIVLLKERIDELEMVLSEYYLDPEVFQNYAEERSKLKLGRKVSLVSCATGKASLAFSPDQQQEQQQEQQSYQQSPYAPGHYRRPSETLRESQHQHKGPLPSPQNPASYARQSIERGYEPEMSVSAYYQQQQQQQQSRGQRKQRNNSEQSLLRIASEDGEEEEDEDPASPIQASNLSTSDQQRQGLLQQDHYLMRQSFLQQQQQRPPSFPPRPRKETIIPMAIKATPAPSSVSPSPRTSHPAFTASTPDDSNGSGSMWRKSEGDTGSLAAALTPRVQMGSPGRLNSEASSAVVGSRERGGGNDVQYEELDMSDLSRMP</sequence>
<feature type="compositionally biased region" description="Polar residues" evidence="1">
    <location>
        <begin position="549"/>
        <end position="564"/>
    </location>
</feature>
<evidence type="ECO:0000313" key="4">
    <source>
        <dbReference type="Proteomes" id="UP000193648"/>
    </source>
</evidence>
<organism evidence="3 4">
    <name type="scientific">Lobosporangium transversale</name>
    <dbReference type="NCBI Taxonomy" id="64571"/>
    <lineage>
        <taxon>Eukaryota</taxon>
        <taxon>Fungi</taxon>
        <taxon>Fungi incertae sedis</taxon>
        <taxon>Mucoromycota</taxon>
        <taxon>Mortierellomycotina</taxon>
        <taxon>Mortierellomycetes</taxon>
        <taxon>Mortierellales</taxon>
        <taxon>Mortierellaceae</taxon>
        <taxon>Lobosporangium</taxon>
    </lineage>
</organism>
<evidence type="ECO:0000256" key="2">
    <source>
        <dbReference type="SAM" id="Phobius"/>
    </source>
</evidence>
<dbReference type="EMBL" id="MCFF01000042">
    <property type="protein sequence ID" value="ORZ07229.1"/>
    <property type="molecule type" value="Genomic_DNA"/>
</dbReference>
<feature type="region of interest" description="Disordered" evidence="1">
    <location>
        <begin position="503"/>
        <end position="564"/>
    </location>
</feature>
<protein>
    <submittedName>
        <fullName evidence="3">Uncharacterized protein</fullName>
    </submittedName>
</protein>